<dbReference type="PANTHER" id="PTHR46579:SF1">
    <property type="entry name" value="F5_8 TYPE C DOMAIN-CONTAINING PROTEIN"/>
    <property type="match status" value="1"/>
</dbReference>
<gene>
    <name evidence="1" type="ORF">M407DRAFT_19212</name>
</gene>
<dbReference type="OrthoDB" id="3247418at2759"/>
<accession>A0A0C3QI71</accession>
<keyword evidence="2" id="KW-1185">Reference proteome</keyword>
<dbReference type="HOGENOM" id="CLU_1526289_0_0_1"/>
<evidence type="ECO:0000313" key="2">
    <source>
        <dbReference type="Proteomes" id="UP000054248"/>
    </source>
</evidence>
<proteinExistence type="predicted"/>
<reference evidence="1 2" key="1">
    <citation type="submission" date="2014-04" db="EMBL/GenBank/DDBJ databases">
        <authorList>
            <consortium name="DOE Joint Genome Institute"/>
            <person name="Kuo A."/>
            <person name="Girlanda M."/>
            <person name="Perotto S."/>
            <person name="Kohler A."/>
            <person name="Nagy L.G."/>
            <person name="Floudas D."/>
            <person name="Copeland A."/>
            <person name="Barry K.W."/>
            <person name="Cichocki N."/>
            <person name="Veneault-Fourrey C."/>
            <person name="LaButti K."/>
            <person name="Lindquist E.A."/>
            <person name="Lipzen A."/>
            <person name="Lundell T."/>
            <person name="Morin E."/>
            <person name="Murat C."/>
            <person name="Sun H."/>
            <person name="Tunlid A."/>
            <person name="Henrissat B."/>
            <person name="Grigoriev I.V."/>
            <person name="Hibbett D.S."/>
            <person name="Martin F."/>
            <person name="Nordberg H.P."/>
            <person name="Cantor M.N."/>
            <person name="Hua S.X."/>
        </authorList>
    </citation>
    <scope>NUCLEOTIDE SEQUENCE [LARGE SCALE GENOMIC DNA]</scope>
    <source>
        <strain evidence="1 2">MUT 4182</strain>
    </source>
</reference>
<evidence type="ECO:0000313" key="1">
    <source>
        <dbReference type="EMBL" id="KIO31700.1"/>
    </source>
</evidence>
<dbReference type="PANTHER" id="PTHR46579">
    <property type="entry name" value="F5/8 TYPE C DOMAIN-CONTAINING PROTEIN-RELATED"/>
    <property type="match status" value="1"/>
</dbReference>
<dbReference type="EMBL" id="KN822960">
    <property type="protein sequence ID" value="KIO31700.1"/>
    <property type="molecule type" value="Genomic_DNA"/>
</dbReference>
<dbReference type="AlphaFoldDB" id="A0A0C3QI71"/>
<organism evidence="1 2">
    <name type="scientific">Tulasnella calospora MUT 4182</name>
    <dbReference type="NCBI Taxonomy" id="1051891"/>
    <lineage>
        <taxon>Eukaryota</taxon>
        <taxon>Fungi</taxon>
        <taxon>Dikarya</taxon>
        <taxon>Basidiomycota</taxon>
        <taxon>Agaricomycotina</taxon>
        <taxon>Agaricomycetes</taxon>
        <taxon>Cantharellales</taxon>
        <taxon>Tulasnellaceae</taxon>
        <taxon>Tulasnella</taxon>
    </lineage>
</organism>
<dbReference type="STRING" id="1051891.A0A0C3QI71"/>
<name>A0A0C3QI71_9AGAM</name>
<dbReference type="Proteomes" id="UP000054248">
    <property type="component" value="Unassembled WGS sequence"/>
</dbReference>
<reference evidence="2" key="2">
    <citation type="submission" date="2015-01" db="EMBL/GenBank/DDBJ databases">
        <title>Evolutionary Origins and Diversification of the Mycorrhizal Mutualists.</title>
        <authorList>
            <consortium name="DOE Joint Genome Institute"/>
            <consortium name="Mycorrhizal Genomics Consortium"/>
            <person name="Kohler A."/>
            <person name="Kuo A."/>
            <person name="Nagy L.G."/>
            <person name="Floudas D."/>
            <person name="Copeland A."/>
            <person name="Barry K.W."/>
            <person name="Cichocki N."/>
            <person name="Veneault-Fourrey C."/>
            <person name="LaButti K."/>
            <person name="Lindquist E.A."/>
            <person name="Lipzen A."/>
            <person name="Lundell T."/>
            <person name="Morin E."/>
            <person name="Murat C."/>
            <person name="Riley R."/>
            <person name="Ohm R."/>
            <person name="Sun H."/>
            <person name="Tunlid A."/>
            <person name="Henrissat B."/>
            <person name="Grigoriev I.V."/>
            <person name="Hibbett D.S."/>
            <person name="Martin F."/>
        </authorList>
    </citation>
    <scope>NUCLEOTIDE SEQUENCE [LARGE SCALE GENOMIC DNA]</scope>
    <source>
        <strain evidence="2">MUT 4182</strain>
    </source>
</reference>
<sequence>MAEWEDHNAASQHIMREQSRGRLQDLQQYTEADIIADPPQMPELPPIPDSERARLKHGEMELFLKLSASLTVLLARTVHLQDLQLAHVRLLEYLQGYAEMYGSDAVKPNFHWATHLRDQILDYGPVYGFWAFLQERLNFIVKSFHTNNHGQGQLEVTMMRSYSALTSLRNMVSARL</sequence>
<protein>
    <submittedName>
        <fullName evidence="1">Uncharacterized protein</fullName>
    </submittedName>
</protein>